<organism evidence="3 4">
    <name type="scientific">Nyssa sinensis</name>
    <dbReference type="NCBI Taxonomy" id="561372"/>
    <lineage>
        <taxon>Eukaryota</taxon>
        <taxon>Viridiplantae</taxon>
        <taxon>Streptophyta</taxon>
        <taxon>Embryophyta</taxon>
        <taxon>Tracheophyta</taxon>
        <taxon>Spermatophyta</taxon>
        <taxon>Magnoliopsida</taxon>
        <taxon>eudicotyledons</taxon>
        <taxon>Gunneridae</taxon>
        <taxon>Pentapetalae</taxon>
        <taxon>asterids</taxon>
        <taxon>Cornales</taxon>
        <taxon>Nyssaceae</taxon>
        <taxon>Nyssa</taxon>
    </lineage>
</organism>
<keyword evidence="4" id="KW-1185">Reference proteome</keyword>
<evidence type="ECO:0000256" key="1">
    <source>
        <dbReference type="SAM" id="MobiDB-lite"/>
    </source>
</evidence>
<feature type="region of interest" description="Disordered" evidence="1">
    <location>
        <begin position="152"/>
        <end position="183"/>
    </location>
</feature>
<dbReference type="Pfam" id="PF24626">
    <property type="entry name" value="SH3_Tf2-1"/>
    <property type="match status" value="1"/>
</dbReference>
<dbReference type="OrthoDB" id="1931063at2759"/>
<dbReference type="EMBL" id="CM018044">
    <property type="protein sequence ID" value="KAA8529846.1"/>
    <property type="molecule type" value="Genomic_DNA"/>
</dbReference>
<dbReference type="AlphaFoldDB" id="A0A5J5AJG1"/>
<feature type="domain" description="Tf2-1-like SH3-like" evidence="2">
    <location>
        <begin position="1"/>
        <end position="64"/>
    </location>
</feature>
<proteinExistence type="predicted"/>
<accession>A0A5J5AJG1</accession>
<evidence type="ECO:0000259" key="2">
    <source>
        <dbReference type="Pfam" id="PF24626"/>
    </source>
</evidence>
<evidence type="ECO:0000313" key="4">
    <source>
        <dbReference type="Proteomes" id="UP000325577"/>
    </source>
</evidence>
<gene>
    <name evidence="3" type="ORF">F0562_034385</name>
</gene>
<reference evidence="3 4" key="1">
    <citation type="submission" date="2019-09" db="EMBL/GenBank/DDBJ databases">
        <title>A chromosome-level genome assembly of the Chinese tupelo Nyssa sinensis.</title>
        <authorList>
            <person name="Yang X."/>
            <person name="Kang M."/>
            <person name="Yang Y."/>
            <person name="Xiong H."/>
            <person name="Wang M."/>
            <person name="Zhang Z."/>
            <person name="Wang Z."/>
            <person name="Wu H."/>
            <person name="Ma T."/>
            <person name="Liu J."/>
            <person name="Xi Z."/>
        </authorList>
    </citation>
    <scope>NUCLEOTIDE SEQUENCE [LARGE SCALE GENOMIC DNA]</scope>
    <source>
        <strain evidence="3">J267</strain>
        <tissue evidence="3">Leaf</tissue>
    </source>
</reference>
<evidence type="ECO:0000313" key="3">
    <source>
        <dbReference type="EMBL" id="KAA8529846.1"/>
    </source>
</evidence>
<dbReference type="Proteomes" id="UP000325577">
    <property type="component" value="Linkage Group LG20"/>
</dbReference>
<protein>
    <recommendedName>
        <fullName evidence="2">Tf2-1-like SH3-like domain-containing protein</fullName>
    </recommendedName>
</protein>
<dbReference type="PANTHER" id="PTHR46148:SF52">
    <property type="entry name" value="OS04G0603800 PROTEIN"/>
    <property type="match status" value="1"/>
</dbReference>
<dbReference type="PANTHER" id="PTHR46148">
    <property type="entry name" value="CHROMO DOMAIN-CONTAINING PROTEIN"/>
    <property type="match status" value="1"/>
</dbReference>
<dbReference type="InterPro" id="IPR056924">
    <property type="entry name" value="SH3_Tf2-1"/>
</dbReference>
<name>A0A5J5AJG1_9ASTE</name>
<sequence>MVFLKLHLYRKQTIFKRDNQKLASQYYGPYPIIQKVGHVAYKLQLPDGACIHPVFHVSLLKKYVGDSTDASTEVPPITDEGVLILEPEAILDTRWVKEGKKVNIPKWYQSLGMDSPVERLEQDVGSLMTGQQQVIEKITELFDKLAALTDQSTKQPVREQAESSQNQQRANVGRFNGNGGSQQSGYCSYTPKLVKLDFPCFNGGEDPTSWLCRTDQFFDFHETPEGERVALASFHLEGDV</sequence>